<evidence type="ECO:0000256" key="1">
    <source>
        <dbReference type="SAM" id="MobiDB-lite"/>
    </source>
</evidence>
<reference evidence="2 3" key="1">
    <citation type="submission" date="2023-11" db="EMBL/GenBank/DDBJ databases">
        <authorList>
            <person name="Xu M."/>
            <person name="Jiang T."/>
        </authorList>
    </citation>
    <scope>NUCLEOTIDE SEQUENCE [LARGE SCALE GENOMIC DNA]</scope>
    <source>
        <strain evidence="2 3">SD</strain>
    </source>
</reference>
<gene>
    <name evidence="2" type="ORF">SK069_16520</name>
</gene>
<evidence type="ECO:0008006" key="4">
    <source>
        <dbReference type="Google" id="ProtNLM"/>
    </source>
</evidence>
<name>A0ABU4VMZ2_9ACTN</name>
<protein>
    <recommendedName>
        <fullName evidence="4">Flagellar protein FlaG</fullName>
    </recommendedName>
</protein>
<comment type="caution">
    <text evidence="2">The sequence shown here is derived from an EMBL/GenBank/DDBJ whole genome shotgun (WGS) entry which is preliminary data.</text>
</comment>
<sequence length="127" mass="13705">MISDVRSTDRISIVTTPERAGRSLPADAPEPVRALDDAEQFDGVGSSPPPEVLAQIDAGFARLQELREQGLELRYDTSDAMRVKIDLVDVDGQVVRRVPPTEAMDIVAGDAEPQRGGALPGRVDREA</sequence>
<feature type="region of interest" description="Disordered" evidence="1">
    <location>
        <begin position="1"/>
        <end position="29"/>
    </location>
</feature>
<proteinExistence type="predicted"/>
<keyword evidence="3" id="KW-1185">Reference proteome</keyword>
<feature type="region of interest" description="Disordered" evidence="1">
    <location>
        <begin position="105"/>
        <end position="127"/>
    </location>
</feature>
<organism evidence="2 3">
    <name type="scientific">Patulibacter brassicae</name>
    <dbReference type="NCBI Taxonomy" id="1705717"/>
    <lineage>
        <taxon>Bacteria</taxon>
        <taxon>Bacillati</taxon>
        <taxon>Actinomycetota</taxon>
        <taxon>Thermoleophilia</taxon>
        <taxon>Solirubrobacterales</taxon>
        <taxon>Patulibacteraceae</taxon>
        <taxon>Patulibacter</taxon>
    </lineage>
</organism>
<evidence type="ECO:0000313" key="3">
    <source>
        <dbReference type="Proteomes" id="UP001277761"/>
    </source>
</evidence>
<dbReference type="RefSeq" id="WP_319955354.1">
    <property type="nucleotide sequence ID" value="NZ_JAXAVX010000011.1"/>
</dbReference>
<evidence type="ECO:0000313" key="2">
    <source>
        <dbReference type="EMBL" id="MDX8153204.1"/>
    </source>
</evidence>
<dbReference type="EMBL" id="JAXAVX010000011">
    <property type="protein sequence ID" value="MDX8153204.1"/>
    <property type="molecule type" value="Genomic_DNA"/>
</dbReference>
<accession>A0ABU4VMZ2</accession>
<dbReference type="Proteomes" id="UP001277761">
    <property type="component" value="Unassembled WGS sequence"/>
</dbReference>